<organism evidence="2 3">
    <name type="scientific">Coccomyxa viridis</name>
    <dbReference type="NCBI Taxonomy" id="1274662"/>
    <lineage>
        <taxon>Eukaryota</taxon>
        <taxon>Viridiplantae</taxon>
        <taxon>Chlorophyta</taxon>
        <taxon>core chlorophytes</taxon>
        <taxon>Trebouxiophyceae</taxon>
        <taxon>Trebouxiophyceae incertae sedis</taxon>
        <taxon>Coccomyxaceae</taxon>
        <taxon>Coccomyxa</taxon>
    </lineage>
</organism>
<sequence>MHSKVNGRQSKARTATSQEKDEQESVLDEHRRPAEEELKSELADLVSDLSVEKALRAVSNYKQERAREIRGYSSHTEELEVKQAMLEAELCIASLEQLIFDDADLLVKFESGKDSLPSSTPPQQKASLTKEWINLKNRKEQLDVMRAVLEAEICEKLIEYLNMEIAARDTTIDKANREAMVAGNRHLTGEQYALHKMKSDLWTERSQMDYQRSVLKAELKAPCASGTTLSQRLSALKKADRRPFPRLMDLDAAFAHNHDSQWSSLLSACTWAAD</sequence>
<evidence type="ECO:0000313" key="2">
    <source>
        <dbReference type="EMBL" id="CAL5220996.1"/>
    </source>
</evidence>
<comment type="caution">
    <text evidence="2">The sequence shown here is derived from an EMBL/GenBank/DDBJ whole genome shotgun (WGS) entry which is preliminary data.</text>
</comment>
<proteinExistence type="predicted"/>
<dbReference type="EMBL" id="CAXHTA020000004">
    <property type="protein sequence ID" value="CAL5220996.1"/>
    <property type="molecule type" value="Genomic_DNA"/>
</dbReference>
<dbReference type="Proteomes" id="UP001497392">
    <property type="component" value="Unassembled WGS sequence"/>
</dbReference>
<reference evidence="2 3" key="1">
    <citation type="submission" date="2024-06" db="EMBL/GenBank/DDBJ databases">
        <authorList>
            <person name="Kraege A."/>
            <person name="Thomma B."/>
        </authorList>
    </citation>
    <scope>NUCLEOTIDE SEQUENCE [LARGE SCALE GENOMIC DNA]</scope>
</reference>
<accession>A0ABP1FM15</accession>
<feature type="region of interest" description="Disordered" evidence="1">
    <location>
        <begin position="1"/>
        <end position="39"/>
    </location>
</feature>
<gene>
    <name evidence="2" type="primary">g3111</name>
    <name evidence="2" type="ORF">VP750_LOCUS2655</name>
</gene>
<feature type="compositionally biased region" description="Basic and acidic residues" evidence="1">
    <location>
        <begin position="27"/>
        <end position="39"/>
    </location>
</feature>
<evidence type="ECO:0000313" key="3">
    <source>
        <dbReference type="Proteomes" id="UP001497392"/>
    </source>
</evidence>
<protein>
    <submittedName>
        <fullName evidence="2">G3111 protein</fullName>
    </submittedName>
</protein>
<keyword evidence="3" id="KW-1185">Reference proteome</keyword>
<feature type="compositionally biased region" description="Polar residues" evidence="1">
    <location>
        <begin position="1"/>
        <end position="17"/>
    </location>
</feature>
<name>A0ABP1FM15_9CHLO</name>
<evidence type="ECO:0000256" key="1">
    <source>
        <dbReference type="SAM" id="MobiDB-lite"/>
    </source>
</evidence>